<protein>
    <recommendedName>
        <fullName evidence="4">Glycosyltransferase RgtA/B/C/D-like domain-containing protein</fullName>
    </recommendedName>
</protein>
<keyword evidence="3" id="KW-1185">Reference proteome</keyword>
<dbReference type="AlphaFoldDB" id="A0A1H6F987"/>
<keyword evidence="1" id="KW-1133">Transmembrane helix</keyword>
<reference evidence="2 3" key="1">
    <citation type="submission" date="2016-10" db="EMBL/GenBank/DDBJ databases">
        <authorList>
            <person name="de Groot N.N."/>
        </authorList>
    </citation>
    <scope>NUCLEOTIDE SEQUENCE [LARGE SCALE GENOMIC DNA]</scope>
    <source>
        <strain evidence="2">MBHS1</strain>
    </source>
</reference>
<organism evidence="2 3">
    <name type="scientific">Candidatus Venteria ishoeyi</name>
    <dbReference type="NCBI Taxonomy" id="1899563"/>
    <lineage>
        <taxon>Bacteria</taxon>
        <taxon>Pseudomonadati</taxon>
        <taxon>Pseudomonadota</taxon>
        <taxon>Gammaproteobacteria</taxon>
        <taxon>Thiotrichales</taxon>
        <taxon>Thiotrichaceae</taxon>
        <taxon>Venteria</taxon>
    </lineage>
</organism>
<feature type="transmembrane region" description="Helical" evidence="1">
    <location>
        <begin position="95"/>
        <end position="123"/>
    </location>
</feature>
<evidence type="ECO:0008006" key="4">
    <source>
        <dbReference type="Google" id="ProtNLM"/>
    </source>
</evidence>
<name>A0A1H6F987_9GAMM</name>
<dbReference type="Proteomes" id="UP000236724">
    <property type="component" value="Unassembled WGS sequence"/>
</dbReference>
<feature type="transmembrane region" description="Helical" evidence="1">
    <location>
        <begin position="188"/>
        <end position="208"/>
    </location>
</feature>
<keyword evidence="1" id="KW-0812">Transmembrane</keyword>
<sequence>MSLRRVKPVRYYWLSLSVCAFVLAMTAKETYVPLVLLLPFLPEATLKQRLTHFIPYLVLLLAYALWRSFMLESWIGGYQDQAQSLLHLQLQLPVYLSNMLFGTSTYALLAALLVLSAVLYSLWFFRHTRYLILASSVLIAGPLLPVILLLASQSPLNQRLLILPTWAVCMASALIINQLYQRYRPLKLRILLFLAVLFMSFIWVRQAMSVHTILNQQRQAFEVKGRFIAHAKANQVLVDAGDWYAHGALWLRQQSSATAPHLLFDWIEMDQAALPDNEPASEFFQYQTACACIKNITPQLEPQLQQWRSQRKSTAPLSVQLSYQGHHLQWQFGPYTTGSYQIIDPVLFGASPLPAKGQVRTRYPEPQFRFYLRYQSPEGWIRYSPLLTLDFTTTPITLDWVNESTK</sequence>
<evidence type="ECO:0000313" key="2">
    <source>
        <dbReference type="EMBL" id="SEH06670.1"/>
    </source>
</evidence>
<evidence type="ECO:0000313" key="3">
    <source>
        <dbReference type="Proteomes" id="UP000236724"/>
    </source>
</evidence>
<accession>A0A1H6F987</accession>
<gene>
    <name evidence="2" type="ORF">MBHS_02534</name>
</gene>
<proteinExistence type="predicted"/>
<feature type="transmembrane region" description="Helical" evidence="1">
    <location>
        <begin position="158"/>
        <end position="176"/>
    </location>
</feature>
<feature type="transmembrane region" description="Helical" evidence="1">
    <location>
        <begin position="53"/>
        <end position="75"/>
    </location>
</feature>
<feature type="transmembrane region" description="Helical" evidence="1">
    <location>
        <begin position="130"/>
        <end position="152"/>
    </location>
</feature>
<dbReference type="EMBL" id="FMSV02000502">
    <property type="protein sequence ID" value="SEH06670.1"/>
    <property type="molecule type" value="Genomic_DNA"/>
</dbReference>
<evidence type="ECO:0000256" key="1">
    <source>
        <dbReference type="SAM" id="Phobius"/>
    </source>
</evidence>
<keyword evidence="1" id="KW-0472">Membrane</keyword>
<dbReference type="OrthoDB" id="7056894at2"/>
<dbReference type="RefSeq" id="WP_103920421.1">
    <property type="nucleotide sequence ID" value="NZ_FMSV02000502.1"/>
</dbReference>